<name>A0ABW5WV97_9STAP</name>
<feature type="chain" id="PRO_5045616037" evidence="2">
    <location>
        <begin position="25"/>
        <end position="235"/>
    </location>
</feature>
<feature type="domain" description="WxL" evidence="3">
    <location>
        <begin position="28"/>
        <end position="233"/>
    </location>
</feature>
<feature type="signal peptide" evidence="2">
    <location>
        <begin position="1"/>
        <end position="24"/>
    </location>
</feature>
<feature type="compositionally biased region" description="Acidic residues" evidence="1">
    <location>
        <begin position="45"/>
        <end position="63"/>
    </location>
</feature>
<comment type="caution">
    <text evidence="4">The sequence shown here is derived from an EMBL/GenBank/DDBJ whole genome shotgun (WGS) entry which is preliminary data.</text>
</comment>
<evidence type="ECO:0000256" key="1">
    <source>
        <dbReference type="SAM" id="MobiDB-lite"/>
    </source>
</evidence>
<evidence type="ECO:0000313" key="5">
    <source>
        <dbReference type="Proteomes" id="UP001597519"/>
    </source>
</evidence>
<evidence type="ECO:0000256" key="2">
    <source>
        <dbReference type="SAM" id="SignalP"/>
    </source>
</evidence>
<feature type="compositionally biased region" description="Polar residues" evidence="1">
    <location>
        <begin position="217"/>
        <end position="235"/>
    </location>
</feature>
<evidence type="ECO:0000313" key="4">
    <source>
        <dbReference type="EMBL" id="MFD2829937.1"/>
    </source>
</evidence>
<accession>A0ABW5WV97</accession>
<dbReference type="RefSeq" id="WP_377772389.1">
    <property type="nucleotide sequence ID" value="NZ_JBHUOQ010000001.1"/>
</dbReference>
<dbReference type="InterPro" id="IPR027994">
    <property type="entry name" value="WxL_dom"/>
</dbReference>
<gene>
    <name evidence="4" type="ORF">ACFSX4_05600</name>
</gene>
<feature type="region of interest" description="Disordered" evidence="1">
    <location>
        <begin position="38"/>
        <end position="70"/>
    </location>
</feature>
<dbReference type="Proteomes" id="UP001597519">
    <property type="component" value="Unassembled WGS sequence"/>
</dbReference>
<dbReference type="Pfam" id="PF13731">
    <property type="entry name" value="WxL"/>
    <property type="match status" value="1"/>
</dbReference>
<reference evidence="5" key="1">
    <citation type="journal article" date="2019" name="Int. J. Syst. Evol. Microbiol.">
        <title>The Global Catalogue of Microorganisms (GCM) 10K type strain sequencing project: providing services to taxonomists for standard genome sequencing and annotation.</title>
        <authorList>
            <consortium name="The Broad Institute Genomics Platform"/>
            <consortium name="The Broad Institute Genome Sequencing Center for Infectious Disease"/>
            <person name="Wu L."/>
            <person name="Ma J."/>
        </authorList>
    </citation>
    <scope>NUCLEOTIDE SEQUENCE [LARGE SCALE GENOMIC DNA]</scope>
    <source>
        <strain evidence="5">KCTC 33575</strain>
    </source>
</reference>
<sequence length="235" mass="24241">MKNKKTILATLALGLIAAPTILTANVYAADSNATVEFTAPTDSVDPVDPEDPSQPGDVDEDDGNITGETGPFTLDYVSHIDFGSHEISPSSQVYNSTTERPYIQVSDRRGTGEGWNVTASASTFNDGSDPSLPGSVISFADGDAISASTTDGPTVNGSIDLATGGDAVQVASAEARESGAALNTAEGLGTWVVRWLSEDTTDTNEKVSLNVPEASATEGNHTSTITWTLTSGPGQ</sequence>
<feature type="region of interest" description="Disordered" evidence="1">
    <location>
        <begin position="214"/>
        <end position="235"/>
    </location>
</feature>
<protein>
    <submittedName>
        <fullName evidence="4">WxL domain-containing protein</fullName>
    </submittedName>
</protein>
<evidence type="ECO:0000259" key="3">
    <source>
        <dbReference type="Pfam" id="PF13731"/>
    </source>
</evidence>
<organism evidence="4 5">
    <name type="scientific">Corticicoccus populi</name>
    <dbReference type="NCBI Taxonomy" id="1812821"/>
    <lineage>
        <taxon>Bacteria</taxon>
        <taxon>Bacillati</taxon>
        <taxon>Bacillota</taxon>
        <taxon>Bacilli</taxon>
        <taxon>Bacillales</taxon>
        <taxon>Staphylococcaceae</taxon>
        <taxon>Corticicoccus</taxon>
    </lineage>
</organism>
<proteinExistence type="predicted"/>
<dbReference type="EMBL" id="JBHUOQ010000001">
    <property type="protein sequence ID" value="MFD2829937.1"/>
    <property type="molecule type" value="Genomic_DNA"/>
</dbReference>
<keyword evidence="2" id="KW-0732">Signal</keyword>
<keyword evidence="5" id="KW-1185">Reference proteome</keyword>